<dbReference type="AlphaFoldDB" id="A0AA94JW00"/>
<dbReference type="RefSeq" id="WP_118918538.1">
    <property type="nucleotide sequence ID" value="NZ_CP032097.1"/>
</dbReference>
<protein>
    <submittedName>
        <fullName evidence="1">Uncharacterized protein</fullName>
    </submittedName>
</protein>
<accession>A0AA94JW00</accession>
<sequence length="172" mass="20301">MFFEFLKNREVKEQVNAANFMLTTLKTSSEKLEEMIKVLYSPEQQENKLDNIEHKYNAIEFFELVLKSPSNENKNYLAEESKLDELTKIDPNTCSWTDYLIKLGAFKLSKTTFSKDLDFIGIGKQDFMIVLEDLLSEEKEHNHLKIYAEKFENGIKKLSEEERKQILEKFVK</sequence>
<dbReference type="Proteomes" id="UP000290588">
    <property type="component" value="Unassembled WGS sequence"/>
</dbReference>
<comment type="caution">
    <text evidence="1">The sequence shown here is derived from an EMBL/GenBank/DDBJ whole genome shotgun (WGS) entry which is preliminary data.</text>
</comment>
<evidence type="ECO:0000313" key="1">
    <source>
        <dbReference type="EMBL" id="RXI32858.1"/>
    </source>
</evidence>
<name>A0AA94JW00_9BACT</name>
<organism evidence="1 2">
    <name type="scientific">Arcobacter ellisii</name>
    <dbReference type="NCBI Taxonomy" id="913109"/>
    <lineage>
        <taxon>Bacteria</taxon>
        <taxon>Pseudomonadati</taxon>
        <taxon>Campylobacterota</taxon>
        <taxon>Epsilonproteobacteria</taxon>
        <taxon>Campylobacterales</taxon>
        <taxon>Arcobacteraceae</taxon>
        <taxon>Arcobacter</taxon>
    </lineage>
</organism>
<gene>
    <name evidence="1" type="ORF">CP962_00190</name>
</gene>
<dbReference type="EMBL" id="NXIG01000001">
    <property type="protein sequence ID" value="RXI32858.1"/>
    <property type="molecule type" value="Genomic_DNA"/>
</dbReference>
<reference evidence="1 2" key="1">
    <citation type="submission" date="2017-09" db="EMBL/GenBank/DDBJ databases">
        <title>Genomics of the genus Arcobacter.</title>
        <authorList>
            <person name="Perez-Cataluna A."/>
            <person name="Figueras M.J."/>
            <person name="Salas-Masso N."/>
        </authorList>
    </citation>
    <scope>NUCLEOTIDE SEQUENCE [LARGE SCALE GENOMIC DNA]</scope>
    <source>
        <strain evidence="1 2">CECT 7837</strain>
    </source>
</reference>
<proteinExistence type="predicted"/>
<evidence type="ECO:0000313" key="2">
    <source>
        <dbReference type="Proteomes" id="UP000290588"/>
    </source>
</evidence>